<dbReference type="Proteomes" id="UP001396334">
    <property type="component" value="Unassembled WGS sequence"/>
</dbReference>
<dbReference type="EMBL" id="JBBPBN010000006">
    <property type="protein sequence ID" value="KAK9035475.1"/>
    <property type="molecule type" value="Genomic_DNA"/>
</dbReference>
<keyword evidence="2" id="KW-1185">Reference proteome</keyword>
<accession>A0ABR2TD94</accession>
<sequence length="187" mass="20598">MAGGSKLIDQGGMGFRDLNKQNKVFIMKIGYRLDDILSDSELCGICGGGREDAKHVLRSCVAGKGVWMRALPPDVRDEFLQLTFQEWLLRIINSMTGVMKGSVLVTSILGMINMEWRVVVNHIGRDRNRVADMLASWGRGMAMTPKSSLMSHVNIASLVDELLGYSPTTIAHLIDEAEATFDPGEVD</sequence>
<evidence type="ECO:0000313" key="2">
    <source>
        <dbReference type="Proteomes" id="UP001396334"/>
    </source>
</evidence>
<protein>
    <recommendedName>
        <fullName evidence="3">RNase H type-1 domain-containing protein</fullName>
    </recommendedName>
</protein>
<proteinExistence type="predicted"/>
<organism evidence="1 2">
    <name type="scientific">Hibiscus sabdariffa</name>
    <name type="common">roselle</name>
    <dbReference type="NCBI Taxonomy" id="183260"/>
    <lineage>
        <taxon>Eukaryota</taxon>
        <taxon>Viridiplantae</taxon>
        <taxon>Streptophyta</taxon>
        <taxon>Embryophyta</taxon>
        <taxon>Tracheophyta</taxon>
        <taxon>Spermatophyta</taxon>
        <taxon>Magnoliopsida</taxon>
        <taxon>eudicotyledons</taxon>
        <taxon>Gunneridae</taxon>
        <taxon>Pentapetalae</taxon>
        <taxon>rosids</taxon>
        <taxon>malvids</taxon>
        <taxon>Malvales</taxon>
        <taxon>Malvaceae</taxon>
        <taxon>Malvoideae</taxon>
        <taxon>Hibiscus</taxon>
    </lineage>
</organism>
<gene>
    <name evidence="1" type="ORF">V6N11_077514</name>
</gene>
<comment type="caution">
    <text evidence="1">The sequence shown here is derived from an EMBL/GenBank/DDBJ whole genome shotgun (WGS) entry which is preliminary data.</text>
</comment>
<reference evidence="1 2" key="1">
    <citation type="journal article" date="2024" name="G3 (Bethesda)">
        <title>Genome assembly of Hibiscus sabdariffa L. provides insights into metabolisms of medicinal natural products.</title>
        <authorList>
            <person name="Kim T."/>
        </authorList>
    </citation>
    <scope>NUCLEOTIDE SEQUENCE [LARGE SCALE GENOMIC DNA]</scope>
    <source>
        <strain evidence="1">TK-2024</strain>
        <tissue evidence="1">Old leaves</tissue>
    </source>
</reference>
<evidence type="ECO:0008006" key="3">
    <source>
        <dbReference type="Google" id="ProtNLM"/>
    </source>
</evidence>
<evidence type="ECO:0000313" key="1">
    <source>
        <dbReference type="EMBL" id="KAK9035475.1"/>
    </source>
</evidence>
<name>A0ABR2TD94_9ROSI</name>